<evidence type="ECO:0000313" key="2">
    <source>
        <dbReference type="EMBL" id="SHE52506.1"/>
    </source>
</evidence>
<keyword evidence="3" id="KW-1185">Reference proteome</keyword>
<proteinExistence type="predicted"/>
<protein>
    <submittedName>
        <fullName evidence="2">Stage III sporulation protein AH</fullName>
    </submittedName>
</protein>
<gene>
    <name evidence="2" type="ORF">SAMN02746089_00397</name>
</gene>
<accession>A0A1M4U7B9</accession>
<feature type="coiled-coil region" evidence="1">
    <location>
        <begin position="87"/>
        <end position="114"/>
    </location>
</feature>
<dbReference type="InterPro" id="IPR038503">
    <property type="entry name" value="SpoIIIAH_sf"/>
</dbReference>
<dbReference type="EMBL" id="FQVH01000002">
    <property type="protein sequence ID" value="SHE52506.1"/>
    <property type="molecule type" value="Genomic_DNA"/>
</dbReference>
<dbReference type="STRING" id="1121256.SAMN02746089_00397"/>
<dbReference type="Gene3D" id="1.10.287.4300">
    <property type="entry name" value="Stage III sporulation protein AH-like"/>
    <property type="match status" value="1"/>
</dbReference>
<name>A0A1M4U7B9_9THEO</name>
<keyword evidence="1" id="KW-0175">Coiled coil</keyword>
<dbReference type="OrthoDB" id="1680784at2"/>
<sequence>MKSKRTIALIALVLLLAVAVIMDYQYGKNNLPINATETDKNVAQMLNTSKKTSTNVSKDKAVTANSDVFADYRQDRERTRSESIANLKEIVDNEKTSKENRDKAQAEIIKLTEQTNKEMTIENLIKAKGFKDVLVFIDDKSANVLIDTNQQLTAARIAQIQDIVTRETGLSVDQIHIIKRKS</sequence>
<evidence type="ECO:0000256" key="1">
    <source>
        <dbReference type="SAM" id="Coils"/>
    </source>
</evidence>
<dbReference type="RefSeq" id="WP_073341418.1">
    <property type="nucleotide sequence ID" value="NZ_FQVH01000002.1"/>
</dbReference>
<dbReference type="InterPro" id="IPR024232">
    <property type="entry name" value="SpoIIIAH"/>
</dbReference>
<dbReference type="Proteomes" id="UP000184088">
    <property type="component" value="Unassembled WGS sequence"/>
</dbReference>
<organism evidence="2 3">
    <name type="scientific">Caldanaerobius fijiensis DSM 17918</name>
    <dbReference type="NCBI Taxonomy" id="1121256"/>
    <lineage>
        <taxon>Bacteria</taxon>
        <taxon>Bacillati</taxon>
        <taxon>Bacillota</taxon>
        <taxon>Clostridia</taxon>
        <taxon>Thermoanaerobacterales</taxon>
        <taxon>Thermoanaerobacteraceae</taxon>
        <taxon>Caldanaerobius</taxon>
    </lineage>
</organism>
<reference evidence="2 3" key="1">
    <citation type="submission" date="2016-11" db="EMBL/GenBank/DDBJ databases">
        <authorList>
            <person name="Jaros S."/>
            <person name="Januszkiewicz K."/>
            <person name="Wedrychowicz H."/>
        </authorList>
    </citation>
    <scope>NUCLEOTIDE SEQUENCE [LARGE SCALE GENOMIC DNA]</scope>
    <source>
        <strain evidence="2 3">DSM 17918</strain>
    </source>
</reference>
<evidence type="ECO:0000313" key="3">
    <source>
        <dbReference type="Proteomes" id="UP000184088"/>
    </source>
</evidence>
<dbReference type="Pfam" id="PF12685">
    <property type="entry name" value="SpoIIIAH"/>
    <property type="match status" value="1"/>
</dbReference>
<dbReference type="AlphaFoldDB" id="A0A1M4U7B9"/>